<evidence type="ECO:0000313" key="12">
    <source>
        <dbReference type="Proteomes" id="UP000503264"/>
    </source>
</evidence>
<dbReference type="Proteomes" id="UP000503264">
    <property type="component" value="Chromosome"/>
</dbReference>
<proteinExistence type="predicted"/>
<dbReference type="Pfam" id="PF08019">
    <property type="entry name" value="EptA_B_N"/>
    <property type="match status" value="1"/>
</dbReference>
<dbReference type="GO" id="GO:0005886">
    <property type="term" value="C:plasma membrane"/>
    <property type="evidence" value="ECO:0007669"/>
    <property type="project" value="UniProtKB-SubCell"/>
</dbReference>
<keyword evidence="7 8" id="KW-0472">Membrane</keyword>
<evidence type="ECO:0000256" key="6">
    <source>
        <dbReference type="ARBA" id="ARBA00022989"/>
    </source>
</evidence>
<evidence type="ECO:0000256" key="5">
    <source>
        <dbReference type="ARBA" id="ARBA00022692"/>
    </source>
</evidence>
<keyword evidence="4 11" id="KW-0808">Transferase</keyword>
<feature type="transmembrane region" description="Helical" evidence="8">
    <location>
        <begin position="81"/>
        <end position="102"/>
    </location>
</feature>
<feature type="domain" description="Phosphoethanolamine transferase N-terminal" evidence="10">
    <location>
        <begin position="62"/>
        <end position="208"/>
    </location>
</feature>
<feature type="transmembrane region" description="Helical" evidence="8">
    <location>
        <begin position="50"/>
        <end position="74"/>
    </location>
</feature>
<dbReference type="Pfam" id="PF00884">
    <property type="entry name" value="Sulfatase"/>
    <property type="match status" value="1"/>
</dbReference>
<dbReference type="InterPro" id="IPR000917">
    <property type="entry name" value="Sulfatase_N"/>
</dbReference>
<protein>
    <submittedName>
        <fullName evidence="11">Phosphoethanolamine transferase</fullName>
    </submittedName>
</protein>
<evidence type="ECO:0000256" key="1">
    <source>
        <dbReference type="ARBA" id="ARBA00004429"/>
    </source>
</evidence>
<feature type="transmembrane region" description="Helical" evidence="8">
    <location>
        <begin position="122"/>
        <end position="144"/>
    </location>
</feature>
<evidence type="ECO:0000313" key="11">
    <source>
        <dbReference type="EMBL" id="QCD45466.1"/>
    </source>
</evidence>
<dbReference type="RefSeq" id="WP_171994187.1">
    <property type="nucleotide sequence ID" value="NZ_CP012542.1"/>
</dbReference>
<dbReference type="AlphaFoldDB" id="A0A6G5QJ02"/>
<evidence type="ECO:0000259" key="9">
    <source>
        <dbReference type="Pfam" id="PF00884"/>
    </source>
</evidence>
<accession>A0A6G5QJ02</accession>
<dbReference type="SUPFAM" id="SSF53649">
    <property type="entry name" value="Alkaline phosphatase-like"/>
    <property type="match status" value="1"/>
</dbReference>
<evidence type="ECO:0000256" key="4">
    <source>
        <dbReference type="ARBA" id="ARBA00022679"/>
    </source>
</evidence>
<dbReference type="GO" id="GO:0009244">
    <property type="term" value="P:lipopolysaccharide core region biosynthetic process"/>
    <property type="evidence" value="ECO:0007669"/>
    <property type="project" value="TreeGrafter"/>
</dbReference>
<dbReference type="NCBIfam" id="NF028537">
    <property type="entry name" value="P_eth_NH2_trans"/>
    <property type="match status" value="1"/>
</dbReference>
<keyword evidence="3" id="KW-0997">Cell inner membrane</keyword>
<keyword evidence="6 8" id="KW-1133">Transmembrane helix</keyword>
<dbReference type="InterPro" id="IPR040423">
    <property type="entry name" value="PEA_transferase"/>
</dbReference>
<evidence type="ECO:0000256" key="2">
    <source>
        <dbReference type="ARBA" id="ARBA00022475"/>
    </source>
</evidence>
<gene>
    <name evidence="11" type="primary">eptC</name>
    <name evidence="11" type="ORF">CMUC_1717</name>
</gene>
<keyword evidence="5 8" id="KW-0812">Transmembrane</keyword>
<name>A0A6G5QJ02_9BACT</name>
<dbReference type="InterPro" id="IPR012549">
    <property type="entry name" value="EptA-like_N"/>
</dbReference>
<dbReference type="EMBL" id="CP012542">
    <property type="protein sequence ID" value="QCD45466.1"/>
    <property type="molecule type" value="Genomic_DNA"/>
</dbReference>
<dbReference type="GO" id="GO:0016776">
    <property type="term" value="F:phosphotransferase activity, phosphate group as acceptor"/>
    <property type="evidence" value="ECO:0007669"/>
    <property type="project" value="TreeGrafter"/>
</dbReference>
<organism evidence="11 12">
    <name type="scientific">Campylobacter mucosalis CCUG 21559</name>
    <dbReference type="NCBI Taxonomy" id="1032067"/>
    <lineage>
        <taxon>Bacteria</taxon>
        <taxon>Pseudomonadati</taxon>
        <taxon>Campylobacterota</taxon>
        <taxon>Epsilonproteobacteria</taxon>
        <taxon>Campylobacterales</taxon>
        <taxon>Campylobacteraceae</taxon>
        <taxon>Campylobacter</taxon>
    </lineage>
</organism>
<reference evidence="11 12" key="1">
    <citation type="submission" date="2016-07" db="EMBL/GenBank/DDBJ databases">
        <title>Comparative genomics of the Campylobacter concisus group.</title>
        <authorList>
            <person name="Miller W.G."/>
            <person name="Yee E."/>
            <person name="Chapman M.H."/>
            <person name="Huynh S."/>
            <person name="Bono J.L."/>
            <person name="On S.L.W."/>
            <person name="StLeger J."/>
            <person name="Foster G."/>
            <person name="Parker C.T."/>
        </authorList>
    </citation>
    <scope>NUCLEOTIDE SEQUENCE [LARGE SCALE GENOMIC DNA]</scope>
    <source>
        <strain evidence="11 12">CCUG 21559</strain>
    </source>
</reference>
<keyword evidence="2" id="KW-1003">Cell membrane</keyword>
<comment type="subcellular location">
    <subcellularLocation>
        <location evidence="1">Cell inner membrane</location>
        <topology evidence="1">Multi-pass membrane protein</topology>
    </subcellularLocation>
</comment>
<dbReference type="CDD" id="cd16017">
    <property type="entry name" value="LptA"/>
    <property type="match status" value="1"/>
</dbReference>
<feature type="domain" description="Sulfatase N-terminal" evidence="9">
    <location>
        <begin position="235"/>
        <end position="510"/>
    </location>
</feature>
<keyword evidence="12" id="KW-1185">Reference proteome</keyword>
<evidence type="ECO:0000259" key="10">
    <source>
        <dbReference type="Pfam" id="PF08019"/>
    </source>
</evidence>
<dbReference type="InterPro" id="IPR017850">
    <property type="entry name" value="Alkaline_phosphatase_core_sf"/>
</dbReference>
<dbReference type="Gene3D" id="3.40.720.10">
    <property type="entry name" value="Alkaline Phosphatase, subunit A"/>
    <property type="match status" value="1"/>
</dbReference>
<dbReference type="PANTHER" id="PTHR30443:SF0">
    <property type="entry name" value="PHOSPHOETHANOLAMINE TRANSFERASE EPTA"/>
    <property type="match status" value="1"/>
</dbReference>
<dbReference type="InterPro" id="IPR058130">
    <property type="entry name" value="PEA_transf_C"/>
</dbReference>
<sequence length="525" mass="60513">MRKETFIFTTKNFSFKKFLAIFSAYLLFVNFAFFKGVFDGFLEQNSLIFSAFFTGVLAVAFLALLCVIICLFFVPFLLKPLAILVVLISSTSLFFILKYGVIIDKGMLLNVLNTDTKEAFSYFGFDLFFSIIFGVILPIIFLIFIKLKYENFKTELKIKAKICLFCIIVFALIFALSSKIFIPFFREHKELRFYTLPFYPIYSSVKLYTVLTQKPLVFLDIADDAIRQDEQKKIFVLVVGETQRSQNYSLNGYTKNDTNFYTKHQNVASFSQFYSCGTSTIVSVPCMFSDLKRTDYDARVAKSRANLTDFTQKVGIKTFWFGNNSGGCQGVCERIRDVIDMRAASYDDEIFNEAKNTIKSVINSTFIILHIQGSHGPVYFKGYPDEFKKFRPTCDTAELNKCDFNAILNTYDNTILYQDFLQNELINALKERENEFETAMFFVSDHGESLGENGIYLHGLPYAIAPNVQKHVPAIIYLSDKTALNRLKMIRDKELSHDYVFSSVLGFFDIKTKFYDEKLDIFRQP</sequence>
<dbReference type="PANTHER" id="PTHR30443">
    <property type="entry name" value="INNER MEMBRANE PROTEIN"/>
    <property type="match status" value="1"/>
</dbReference>
<evidence type="ECO:0000256" key="7">
    <source>
        <dbReference type="ARBA" id="ARBA00023136"/>
    </source>
</evidence>
<evidence type="ECO:0000256" key="3">
    <source>
        <dbReference type="ARBA" id="ARBA00022519"/>
    </source>
</evidence>
<evidence type="ECO:0000256" key="8">
    <source>
        <dbReference type="SAM" id="Phobius"/>
    </source>
</evidence>
<feature type="transmembrane region" description="Helical" evidence="8">
    <location>
        <begin position="164"/>
        <end position="185"/>
    </location>
</feature>